<sequence>MNPIEVMYFWTTIQEIIDENNVLIVLGFVLDLQDNSIIFPRYAQKALNFHIHQINKRIAKLLTRSFIFYTKSLKLFKFSRNLKFLETKETEFNKQTFLINYLYELFIKTPTVEFSNSIDNFCNLGEREVIIDFSKILLNQINKLDEVNKKKYIKYLSGILTSPESILDFCYFNNSNLDCEVLIEFLYLLNKPIYFEMLQIIYDNVKYYKLIYIKLLPEFDVFKFTFRDDNIEIIEFILKNKSKYLNDIVEVINNNLSRKTIIQLYIDNYSILKNFNFNFIFDEIIQISLKVPVILHNIYNFITNENQKAVLYSILKDLDEDFVVEFLKKNDDDDCVGFLLTNRPLKNSLKNYIIEKYKNNERFLYKLFIYLDKSEVLNYIERYLIDKKSLEYFLLILKPTDILINAHYLNDLTKGIRIIELCFNSSSFNENDFIYALNTIENSLPPLIIRTLILTFKKWSHLKILL</sequence>
<dbReference type="VEuPathDB" id="MicrosporidiaDB:NAPIS_ORF00656"/>
<dbReference type="EMBL" id="KE647094">
    <property type="protein sequence ID" value="EQB61771.1"/>
    <property type="molecule type" value="Genomic_DNA"/>
</dbReference>
<evidence type="ECO:0000313" key="1">
    <source>
        <dbReference type="EMBL" id="EQB61771.1"/>
    </source>
</evidence>
<reference evidence="1 2" key="1">
    <citation type="journal article" date="2013" name="BMC Genomics">
        <title>Genome sequencing and comparative genomics of honey bee microsporidia, Nosema apis reveal novel insights into host-parasite interactions.</title>
        <authorList>
            <person name="Chen Yp."/>
            <person name="Pettis J.S."/>
            <person name="Zhao Y."/>
            <person name="Liu X."/>
            <person name="Tallon L.J."/>
            <person name="Sadzewicz L.D."/>
            <person name="Li R."/>
            <person name="Zheng H."/>
            <person name="Huang S."/>
            <person name="Zhang X."/>
            <person name="Hamilton M.C."/>
            <person name="Pernal S.F."/>
            <person name="Melathopoulos A.P."/>
            <person name="Yan X."/>
            <person name="Evans J.D."/>
        </authorList>
    </citation>
    <scope>NUCLEOTIDE SEQUENCE [LARGE SCALE GENOMIC DNA]</scope>
    <source>
        <strain evidence="1 2">BRL 01</strain>
    </source>
</reference>
<dbReference type="Proteomes" id="UP000053780">
    <property type="component" value="Unassembled WGS sequence"/>
</dbReference>
<keyword evidence="2" id="KW-1185">Reference proteome</keyword>
<dbReference type="AlphaFoldDB" id="T0MFC2"/>
<organism evidence="1 2">
    <name type="scientific">Vairimorpha apis BRL 01</name>
    <dbReference type="NCBI Taxonomy" id="1037528"/>
    <lineage>
        <taxon>Eukaryota</taxon>
        <taxon>Fungi</taxon>
        <taxon>Fungi incertae sedis</taxon>
        <taxon>Microsporidia</taxon>
        <taxon>Nosematidae</taxon>
        <taxon>Vairimorpha</taxon>
    </lineage>
</organism>
<name>T0MFC2_9MICR</name>
<proteinExistence type="predicted"/>
<dbReference type="OrthoDB" id="331600at2759"/>
<accession>T0MFC2</accession>
<dbReference type="HOGENOM" id="CLU_471800_0_0_1"/>
<gene>
    <name evidence="1" type="ORF">NAPIS_ORF00656</name>
</gene>
<evidence type="ECO:0000313" key="2">
    <source>
        <dbReference type="Proteomes" id="UP000053780"/>
    </source>
</evidence>
<protein>
    <submittedName>
        <fullName evidence="1">Vesicle coat complex subunit</fullName>
    </submittedName>
</protein>